<keyword evidence="20" id="KW-1185">Reference proteome</keyword>
<evidence type="ECO:0000313" key="20">
    <source>
        <dbReference type="Proteomes" id="UP000233080"/>
    </source>
</evidence>
<dbReference type="Gene3D" id="2.60.40.2840">
    <property type="match status" value="1"/>
</dbReference>
<dbReference type="InterPro" id="IPR041611">
    <property type="entry name" value="SKICH"/>
</dbReference>
<reference evidence="19" key="1">
    <citation type="submission" date="2025-08" db="UniProtKB">
        <authorList>
            <consortium name="Ensembl"/>
        </authorList>
    </citation>
    <scope>IDENTIFICATION</scope>
</reference>
<evidence type="ECO:0000256" key="1">
    <source>
        <dbReference type="ARBA" id="ARBA00004245"/>
    </source>
</evidence>
<organism evidence="19 20">
    <name type="scientific">Colobus angolensis palliatus</name>
    <name type="common">Peters' Angolan colobus</name>
    <dbReference type="NCBI Taxonomy" id="336983"/>
    <lineage>
        <taxon>Eukaryota</taxon>
        <taxon>Metazoa</taxon>
        <taxon>Chordata</taxon>
        <taxon>Craniata</taxon>
        <taxon>Vertebrata</taxon>
        <taxon>Euteleostomi</taxon>
        <taxon>Mammalia</taxon>
        <taxon>Eutheria</taxon>
        <taxon>Euarchontoglires</taxon>
        <taxon>Primates</taxon>
        <taxon>Haplorrhini</taxon>
        <taxon>Catarrhini</taxon>
        <taxon>Cercopithecidae</taxon>
        <taxon>Colobinae</taxon>
        <taxon>Colobus</taxon>
    </lineage>
</organism>
<dbReference type="PROSITE" id="PS51905">
    <property type="entry name" value="ZF_UBZ1"/>
    <property type="match status" value="1"/>
</dbReference>
<evidence type="ECO:0000256" key="3">
    <source>
        <dbReference type="ARBA" id="ARBA00022490"/>
    </source>
</evidence>
<evidence type="ECO:0000256" key="4">
    <source>
        <dbReference type="ARBA" id="ARBA00022723"/>
    </source>
</evidence>
<dbReference type="Ensembl" id="ENSCANT00000006420.1">
    <property type="protein sequence ID" value="ENSCANP00000001539.1"/>
    <property type="gene ID" value="ENSCANG00000005150.1"/>
</dbReference>
<evidence type="ECO:0000256" key="10">
    <source>
        <dbReference type="ARBA" id="ARBA00023212"/>
    </source>
</evidence>
<dbReference type="InterPro" id="IPR041641">
    <property type="entry name" value="CALCOCO1/2_Zn_UBZ1"/>
</dbReference>
<keyword evidence="10" id="KW-0206">Cytoskeleton</keyword>
<feature type="domain" description="UBZ1-type" evidence="18">
    <location>
        <begin position="411"/>
        <end position="436"/>
    </location>
</feature>
<proteinExistence type="inferred from homology"/>
<evidence type="ECO:0000256" key="14">
    <source>
        <dbReference type="ARBA" id="ARBA00040931"/>
    </source>
</evidence>
<comment type="similarity">
    <text evidence="13">Belongs to the CALCOCO family.</text>
</comment>
<evidence type="ECO:0000256" key="16">
    <source>
        <dbReference type="PROSITE-ProRule" id="PRU01253"/>
    </source>
</evidence>
<reference evidence="19" key="2">
    <citation type="submission" date="2025-09" db="UniProtKB">
        <authorList>
            <consortium name="Ensembl"/>
        </authorList>
    </citation>
    <scope>IDENTIFICATION</scope>
</reference>
<dbReference type="GO" id="GO:0048471">
    <property type="term" value="C:perinuclear region of cytoplasm"/>
    <property type="evidence" value="ECO:0007669"/>
    <property type="project" value="UniProtKB-SubCell"/>
</dbReference>
<dbReference type="GO" id="GO:0016605">
    <property type="term" value="C:PML body"/>
    <property type="evidence" value="ECO:0007669"/>
    <property type="project" value="TreeGrafter"/>
</dbReference>
<keyword evidence="11" id="KW-0968">Cytoplasmic vesicle</keyword>
<dbReference type="GO" id="GO:1901098">
    <property type="term" value="P:positive regulation of autophagosome maturation"/>
    <property type="evidence" value="ECO:0007669"/>
    <property type="project" value="TreeGrafter"/>
</dbReference>
<evidence type="ECO:0000256" key="7">
    <source>
        <dbReference type="ARBA" id="ARBA00023006"/>
    </source>
</evidence>
<dbReference type="GO" id="GO:0008270">
    <property type="term" value="F:zinc ion binding"/>
    <property type="evidence" value="ECO:0007669"/>
    <property type="project" value="UniProtKB-KW"/>
</dbReference>
<keyword evidence="4" id="KW-0479">Metal-binding</keyword>
<keyword evidence="3" id="KW-0963">Cytoplasm</keyword>
<dbReference type="CDD" id="cd21968">
    <property type="entry name" value="Zn-C2H2_CALCOCO2"/>
    <property type="match status" value="1"/>
</dbReference>
<keyword evidence="5 16" id="KW-0863">Zinc-finger</keyword>
<dbReference type="PANTHER" id="PTHR31915">
    <property type="entry name" value="SKICH DOMAIN-CONTAINING PROTEIN"/>
    <property type="match status" value="1"/>
</dbReference>
<sequence length="438" mass="51286">MEKTIEDPPTSAVLLDHCHFSQVIFNSVEKFYIPGGDVTCRYTFTQHFIPRQKDWIGIFRVGWKTVREYYTFMWVTLPIDLNNKSAKQQEVQFKAYYLPKDDEYYQFCYVDQDGVVRGASIPFQFRPENEEDILVVTTQGEVEEIEQHNKELCKENQELKDSCVSLQKQNSDMQAELQKKQEELETLQSINKKLELKVKEQKDYWETELLQLKEQNQKMSSENEKMGIRVDQLQAQLSTQEKEMEKLVQGDQDKTEQLEHLKKENGHLFLSLTEQRKDQKKLEQTVEEMKQNETTAMKKQQELMDENFDLSRRLSEKKMICNALQREKERLEGENDLLKRENSRLLSYMGLDFNSLPYQVPTSDEGGAGQNPGLVYGNPYSGKTTFPFQLEGPSDGICDHTLEQQQMQALCLNCPICDKIFPATEKQIFEDHVFCHSL</sequence>
<evidence type="ECO:0000256" key="13">
    <source>
        <dbReference type="ARBA" id="ARBA00037963"/>
    </source>
</evidence>
<evidence type="ECO:0000256" key="11">
    <source>
        <dbReference type="ARBA" id="ARBA00023329"/>
    </source>
</evidence>
<dbReference type="FunFam" id="2.60.40.2840:FF:000002">
    <property type="entry name" value="Tax1-binding protein 1 isoform 2"/>
    <property type="match status" value="1"/>
</dbReference>
<evidence type="ECO:0000256" key="2">
    <source>
        <dbReference type="ARBA" id="ARBA00004556"/>
    </source>
</evidence>
<dbReference type="GO" id="GO:0098792">
    <property type="term" value="P:xenophagy"/>
    <property type="evidence" value="ECO:0007669"/>
    <property type="project" value="TreeGrafter"/>
</dbReference>
<accession>A0A2K5HB10</accession>
<dbReference type="Proteomes" id="UP000233080">
    <property type="component" value="Unassembled WGS sequence"/>
</dbReference>
<evidence type="ECO:0000256" key="15">
    <source>
        <dbReference type="ARBA" id="ARBA00041519"/>
    </source>
</evidence>
<evidence type="ECO:0000256" key="12">
    <source>
        <dbReference type="ARBA" id="ARBA00037854"/>
    </source>
</evidence>
<keyword evidence="8 17" id="KW-0175">Coiled coil</keyword>
<keyword evidence="7" id="KW-0072">Autophagy</keyword>
<evidence type="ECO:0000313" key="19">
    <source>
        <dbReference type="Ensembl" id="ENSCANP00000001539.1"/>
    </source>
</evidence>
<dbReference type="GO" id="GO:0005856">
    <property type="term" value="C:cytoskeleton"/>
    <property type="evidence" value="ECO:0007669"/>
    <property type="project" value="UniProtKB-SubCell"/>
</dbReference>
<dbReference type="Pfam" id="PF17751">
    <property type="entry name" value="SKICH"/>
    <property type="match status" value="1"/>
</dbReference>
<evidence type="ECO:0000256" key="9">
    <source>
        <dbReference type="ARBA" id="ARBA00023136"/>
    </source>
</evidence>
<evidence type="ECO:0000256" key="8">
    <source>
        <dbReference type="ARBA" id="ARBA00023054"/>
    </source>
</evidence>
<protein>
    <recommendedName>
        <fullName evidence="14">Calcium-binding and coiled-coil domain-containing protein 2</fullName>
    </recommendedName>
    <alternativeName>
        <fullName evidence="15">Nuclear domain 10 protein NDP52</fullName>
    </alternativeName>
</protein>
<dbReference type="PANTHER" id="PTHR31915:SF4">
    <property type="entry name" value="CALCIUM-BINDING AND COILED-COIL DOMAIN-CONTAINING PROTEIN 2"/>
    <property type="match status" value="1"/>
</dbReference>
<evidence type="ECO:0000259" key="18">
    <source>
        <dbReference type="PROSITE" id="PS51905"/>
    </source>
</evidence>
<evidence type="ECO:0000256" key="5">
    <source>
        <dbReference type="ARBA" id="ARBA00022771"/>
    </source>
</evidence>
<dbReference type="InterPro" id="IPR051002">
    <property type="entry name" value="UBA_autophagy_assoc_protein"/>
</dbReference>
<dbReference type="AlphaFoldDB" id="A0A2K5HB10"/>
<dbReference type="GO" id="GO:0000421">
    <property type="term" value="C:autophagosome membrane"/>
    <property type="evidence" value="ECO:0007669"/>
    <property type="project" value="UniProtKB-SubCell"/>
</dbReference>
<name>A0A2K5HB10_COLAP</name>
<comment type="subcellular location">
    <subcellularLocation>
        <location evidence="1">Cytoplasm</location>
        <location evidence="1">Cytoskeleton</location>
    </subcellularLocation>
    <subcellularLocation>
        <location evidence="2">Cytoplasm</location>
        <location evidence="2">Perinuclear region</location>
    </subcellularLocation>
    <subcellularLocation>
        <location evidence="12">Cytoplasmic vesicle</location>
        <location evidence="12">Autophagosome membrane</location>
        <topology evidence="12">Peripheral membrane protein</topology>
    </subcellularLocation>
</comment>
<keyword evidence="9" id="KW-0472">Membrane</keyword>
<feature type="coiled-coil region" evidence="17">
    <location>
        <begin position="142"/>
        <end position="348"/>
    </location>
</feature>
<evidence type="ECO:0000256" key="6">
    <source>
        <dbReference type="ARBA" id="ARBA00022833"/>
    </source>
</evidence>
<evidence type="ECO:0000256" key="17">
    <source>
        <dbReference type="SAM" id="Coils"/>
    </source>
</evidence>
<keyword evidence="6" id="KW-0862">Zinc</keyword>
<dbReference type="GO" id="GO:0031410">
    <property type="term" value="C:cytoplasmic vesicle"/>
    <property type="evidence" value="ECO:0007669"/>
    <property type="project" value="UniProtKB-KW"/>
</dbReference>